<accession>A0A6J5SVU1</accession>
<organism evidence="2">
    <name type="scientific">uncultured Caudovirales phage</name>
    <dbReference type="NCBI Taxonomy" id="2100421"/>
    <lineage>
        <taxon>Viruses</taxon>
        <taxon>Duplodnaviria</taxon>
        <taxon>Heunggongvirae</taxon>
        <taxon>Uroviricota</taxon>
        <taxon>Caudoviricetes</taxon>
        <taxon>Peduoviridae</taxon>
        <taxon>Maltschvirus</taxon>
        <taxon>Maltschvirus maltsch</taxon>
    </lineage>
</organism>
<evidence type="ECO:0000256" key="1">
    <source>
        <dbReference type="SAM" id="MobiDB-lite"/>
    </source>
</evidence>
<name>A0A6J5SVU1_9CAUD</name>
<sequence>MVELGLASATPDRSIDMHHPDDKDWLRARNLIDSANPVSKSVSMSKLITDRAKLVRRAKAVAATLKRFRPELLGTVFEPFAKRMAEMGFTENQIYWTLETRWRF</sequence>
<reference evidence="2" key="1">
    <citation type="submission" date="2020-05" db="EMBL/GenBank/DDBJ databases">
        <authorList>
            <person name="Chiriac C."/>
            <person name="Salcher M."/>
            <person name="Ghai R."/>
            <person name="Kavagutti S V."/>
        </authorList>
    </citation>
    <scope>NUCLEOTIDE SEQUENCE</scope>
</reference>
<gene>
    <name evidence="2" type="ORF">UFOVP1604_199</name>
</gene>
<feature type="region of interest" description="Disordered" evidence="1">
    <location>
        <begin position="1"/>
        <end position="20"/>
    </location>
</feature>
<proteinExistence type="predicted"/>
<dbReference type="EMBL" id="LR797474">
    <property type="protein sequence ID" value="CAB4219116.1"/>
    <property type="molecule type" value="Genomic_DNA"/>
</dbReference>
<evidence type="ECO:0000313" key="2">
    <source>
        <dbReference type="EMBL" id="CAB4219116.1"/>
    </source>
</evidence>
<protein>
    <submittedName>
        <fullName evidence="2">Uncharacterized protein</fullName>
    </submittedName>
</protein>